<dbReference type="RefSeq" id="WP_095308127.1">
    <property type="nucleotide sequence ID" value="NZ_JAMAWL010000014.1"/>
</dbReference>
<dbReference type="SUPFAM" id="SSF54637">
    <property type="entry name" value="Thioesterase/thiol ester dehydrase-isomerase"/>
    <property type="match status" value="1"/>
</dbReference>
<protein>
    <submittedName>
        <fullName evidence="3">Thioesterase</fullName>
    </submittedName>
</protein>
<proteinExistence type="predicted"/>
<dbReference type="PANTHER" id="PTHR36934:SF1">
    <property type="entry name" value="THIOESTERASE DOMAIN-CONTAINING PROTEIN"/>
    <property type="match status" value="1"/>
</dbReference>
<evidence type="ECO:0000259" key="2">
    <source>
        <dbReference type="Pfam" id="PF22636"/>
    </source>
</evidence>
<dbReference type="Gene3D" id="3.10.129.10">
    <property type="entry name" value="Hotdog Thioesterase"/>
    <property type="match status" value="1"/>
</dbReference>
<feature type="domain" description="Fluoroacetyl-CoA-specific thioesterase-like" evidence="2">
    <location>
        <begin position="17"/>
        <end position="119"/>
    </location>
</feature>
<feature type="active site" evidence="1">
    <location>
        <position position="44"/>
    </location>
</feature>
<feature type="active site" evidence="1">
    <location>
        <position position="70"/>
    </location>
</feature>
<comment type="caution">
    <text evidence="3">The sequence shown here is derived from an EMBL/GenBank/DDBJ whole genome shotgun (WGS) entry which is preliminary data.</text>
</comment>
<dbReference type="Pfam" id="PF22636">
    <property type="entry name" value="FlK"/>
    <property type="match status" value="1"/>
</dbReference>
<dbReference type="InterPro" id="IPR029069">
    <property type="entry name" value="HotDog_dom_sf"/>
</dbReference>
<dbReference type="InterPro" id="IPR054485">
    <property type="entry name" value="FlK-like_dom"/>
</dbReference>
<reference evidence="3 4" key="1">
    <citation type="journal article" date="2007" name="Int. J. Syst. Evol. Microbiol.">
        <title>Oceanobacillus profundus sp. nov., isolated from a deep-sea sediment core.</title>
        <authorList>
            <person name="Kim Y.G."/>
            <person name="Choi D.H."/>
            <person name="Hyun S."/>
            <person name="Cho B.C."/>
        </authorList>
    </citation>
    <scope>NUCLEOTIDE SEQUENCE [LARGE SCALE GENOMIC DNA]</scope>
    <source>
        <strain evidence="3 4">DSM 18246</strain>
    </source>
</reference>
<dbReference type="AlphaFoldDB" id="A0A417YQ17"/>
<evidence type="ECO:0000313" key="3">
    <source>
        <dbReference type="EMBL" id="RHW35653.1"/>
    </source>
</evidence>
<evidence type="ECO:0000256" key="1">
    <source>
        <dbReference type="PIRSR" id="PIRSR014972-1"/>
    </source>
</evidence>
<keyword evidence="4" id="KW-1185">Reference proteome</keyword>
<dbReference type="EMBL" id="QWEH01000001">
    <property type="protein sequence ID" value="RHW35653.1"/>
    <property type="molecule type" value="Genomic_DNA"/>
</dbReference>
<feature type="active site" evidence="1">
    <location>
        <position position="36"/>
    </location>
</feature>
<dbReference type="PANTHER" id="PTHR36934">
    <property type="entry name" value="BLR0278 PROTEIN"/>
    <property type="match status" value="1"/>
</dbReference>
<gene>
    <name evidence="3" type="ORF">D1B32_02880</name>
</gene>
<dbReference type="OrthoDB" id="6902891at2"/>
<dbReference type="Proteomes" id="UP000285456">
    <property type="component" value="Unassembled WGS sequence"/>
</dbReference>
<accession>A0A417YQ17</accession>
<sequence>MKEGLKVGDWAVLEIVVTEDMFAQFGDELVHPAYSTASMVYHMEWVSRDLLLPYLGGQEESAGAAVKLKHIAPSALGTKVKMEAVVTSITEKQVITKVIAKNENGIIGEGEVKQAILPKNTMQSKLNEQLQLNK</sequence>
<dbReference type="PIRSF" id="PIRSF014972">
    <property type="entry name" value="FlK"/>
    <property type="match status" value="1"/>
</dbReference>
<name>A0A417YQ17_9BACI</name>
<dbReference type="InterPro" id="IPR025540">
    <property type="entry name" value="FlK"/>
</dbReference>
<evidence type="ECO:0000313" key="4">
    <source>
        <dbReference type="Proteomes" id="UP000285456"/>
    </source>
</evidence>
<organism evidence="3 4">
    <name type="scientific">Oceanobacillus profundus</name>
    <dbReference type="NCBI Taxonomy" id="372463"/>
    <lineage>
        <taxon>Bacteria</taxon>
        <taxon>Bacillati</taxon>
        <taxon>Bacillota</taxon>
        <taxon>Bacilli</taxon>
        <taxon>Bacillales</taxon>
        <taxon>Bacillaceae</taxon>
        <taxon>Oceanobacillus</taxon>
    </lineage>
</organism>